<evidence type="ECO:0000256" key="1">
    <source>
        <dbReference type="ARBA" id="ARBA00022553"/>
    </source>
</evidence>
<dbReference type="EMBL" id="CP001819">
    <property type="protein sequence ID" value="ACZ20000.1"/>
    <property type="molecule type" value="Genomic_DNA"/>
</dbReference>
<evidence type="ECO:0000313" key="5">
    <source>
        <dbReference type="EMBL" id="ACZ20000.1"/>
    </source>
</evidence>
<keyword evidence="3" id="KW-0812">Transmembrane</keyword>
<organism evidence="5 6">
    <name type="scientific">Sanguibacter keddieii (strain ATCC 51767 / DSM 10542 / NCFB 3025 / ST-74)</name>
    <dbReference type="NCBI Taxonomy" id="446469"/>
    <lineage>
        <taxon>Bacteria</taxon>
        <taxon>Bacillati</taxon>
        <taxon>Actinomycetota</taxon>
        <taxon>Actinomycetes</taxon>
        <taxon>Micrococcales</taxon>
        <taxon>Sanguibacteraceae</taxon>
        <taxon>Sanguibacter</taxon>
    </lineage>
</organism>
<reference evidence="5 6" key="1">
    <citation type="journal article" date="2009" name="Stand. Genomic Sci.">
        <title>Complete genome sequence of Sanguibacter keddieii type strain (ST-74).</title>
        <authorList>
            <person name="Ivanova N."/>
            <person name="Sikorski J."/>
            <person name="Sims D."/>
            <person name="Brettin T."/>
            <person name="Detter J.C."/>
            <person name="Han C."/>
            <person name="Lapidus A."/>
            <person name="Copeland A."/>
            <person name="Glavina Del Rio T."/>
            <person name="Nolan M."/>
            <person name="Chen F."/>
            <person name="Lucas S."/>
            <person name="Tice H."/>
            <person name="Cheng J.F."/>
            <person name="Bruce D."/>
            <person name="Goodwin L."/>
            <person name="Pitluck S."/>
            <person name="Pati A."/>
            <person name="Mavromatis K."/>
            <person name="Chen A."/>
            <person name="Palaniappan K."/>
            <person name="D'haeseleer P."/>
            <person name="Chain P."/>
            <person name="Bristow J."/>
            <person name="Eisen J.A."/>
            <person name="Markowitz V."/>
            <person name="Hugenholtz P."/>
            <person name="Goker M."/>
            <person name="Pukall R."/>
            <person name="Klenk H.P."/>
            <person name="Kyrpides N.C."/>
        </authorList>
    </citation>
    <scope>NUCLEOTIDE SEQUENCE [LARGE SCALE GENOMIC DNA]</scope>
    <source>
        <strain evidence="6">ATCC 51767 / DSM 10542 / NCFB 3025 / ST-74</strain>
    </source>
</reference>
<evidence type="ECO:0000313" key="6">
    <source>
        <dbReference type="Proteomes" id="UP000000322"/>
    </source>
</evidence>
<dbReference type="OrthoDB" id="277520at2"/>
<dbReference type="HOGENOM" id="CLU_131367_0_0_11"/>
<proteinExistence type="predicted"/>
<dbReference type="Proteomes" id="UP000000322">
    <property type="component" value="Chromosome"/>
</dbReference>
<dbReference type="InterPro" id="IPR050923">
    <property type="entry name" value="Cell_Proc_Reg/RNA_Proc"/>
</dbReference>
<accession>D1BI26</accession>
<dbReference type="eggNOG" id="COG1716">
    <property type="taxonomic scope" value="Bacteria"/>
</dbReference>
<dbReference type="SUPFAM" id="SSF49879">
    <property type="entry name" value="SMAD/FHA domain"/>
    <property type="match status" value="1"/>
</dbReference>
<keyword evidence="6" id="KW-1185">Reference proteome</keyword>
<dbReference type="InterPro" id="IPR000253">
    <property type="entry name" value="FHA_dom"/>
</dbReference>
<gene>
    <name evidence="5" type="ordered locus">Sked_00230</name>
</gene>
<keyword evidence="1" id="KW-0597">Phosphoprotein</keyword>
<dbReference type="AlphaFoldDB" id="D1BI26"/>
<evidence type="ECO:0000256" key="3">
    <source>
        <dbReference type="SAM" id="Phobius"/>
    </source>
</evidence>
<feature type="transmembrane region" description="Helical" evidence="3">
    <location>
        <begin position="6"/>
        <end position="28"/>
    </location>
</feature>
<name>D1BI26_SANKS</name>
<evidence type="ECO:0000256" key="2">
    <source>
        <dbReference type="SAM" id="MobiDB-lite"/>
    </source>
</evidence>
<protein>
    <submittedName>
        <fullName evidence="5">FHA domain-containing protein</fullName>
    </submittedName>
</protein>
<dbReference type="STRING" id="446469.Sked_00230"/>
<dbReference type="InterPro" id="IPR008984">
    <property type="entry name" value="SMAD_FHA_dom_sf"/>
</dbReference>
<dbReference type="RefSeq" id="WP_012865069.1">
    <property type="nucleotide sequence ID" value="NC_013521.1"/>
</dbReference>
<keyword evidence="3" id="KW-0472">Membrane</keyword>
<dbReference type="Gene3D" id="2.60.200.20">
    <property type="match status" value="1"/>
</dbReference>
<dbReference type="SMART" id="SM00240">
    <property type="entry name" value="FHA"/>
    <property type="match status" value="1"/>
</dbReference>
<sequence>MNELTITLLRLGYLVLLWLFVYSVVRVLRHDLYGTRITTRKGARETSVGKVAAPAPAAPAQSKNRPTRLVVSEGPLRGTTLPLTSSAILIGRAPSCTLVLDDDYSSSRHARIFPSGDQWILEDLGSTNGTFIGNQRVSSPTPLSPGTQVRIGQSVVELQR</sequence>
<feature type="region of interest" description="Disordered" evidence="2">
    <location>
        <begin position="44"/>
        <end position="67"/>
    </location>
</feature>
<dbReference type="KEGG" id="ske:Sked_00230"/>
<dbReference type="Pfam" id="PF00498">
    <property type="entry name" value="FHA"/>
    <property type="match status" value="1"/>
</dbReference>
<evidence type="ECO:0000259" key="4">
    <source>
        <dbReference type="PROSITE" id="PS50006"/>
    </source>
</evidence>
<feature type="domain" description="FHA" evidence="4">
    <location>
        <begin position="88"/>
        <end position="137"/>
    </location>
</feature>
<keyword evidence="3" id="KW-1133">Transmembrane helix</keyword>
<dbReference type="PANTHER" id="PTHR23308">
    <property type="entry name" value="NUCLEAR INHIBITOR OF PROTEIN PHOSPHATASE-1"/>
    <property type="match status" value="1"/>
</dbReference>
<dbReference type="PROSITE" id="PS50006">
    <property type="entry name" value="FHA_DOMAIN"/>
    <property type="match status" value="1"/>
</dbReference>